<evidence type="ECO:0000313" key="4">
    <source>
        <dbReference type="Proteomes" id="UP000005019"/>
    </source>
</evidence>
<name>F5RG42_METUF</name>
<sequence length="217" mass="22806">MKRIHALATSLLLAAGVAQAATVHGEDFESGSTPAGWSGAGTVQSTGSFASLGFGQQHLRVEGSNAAVLTLNNLGAHTAITLSFDLVLWDSIDGNPGGFPYGDMFQLRADNVTLIEQLFGNYGTNGSEGPGSTLVQNDANRGYGFWVDSARRVELTFAHTADTVRFEFQYPNSQGSSDESFGLDNLQVSITPVPEPGSWALLLGGLGLVGLASRRRG</sequence>
<protein>
    <recommendedName>
        <fullName evidence="2">Ice-binding protein C-terminal domain-containing protein</fullName>
    </recommendedName>
</protein>
<dbReference type="NCBIfam" id="NF035944">
    <property type="entry name" value="PEPxxWA-CTERM"/>
    <property type="match status" value="1"/>
</dbReference>
<reference evidence="3 4" key="1">
    <citation type="journal article" date="2011" name="J. Bacteriol.">
        <title>Genome sequence of Methyloversatilis universalis FAM5T, a methylotrophic representative of the order Rhodocyclales.</title>
        <authorList>
            <person name="Kittichotirat W."/>
            <person name="Good N.M."/>
            <person name="Hall R."/>
            <person name="Bringel F."/>
            <person name="Lajus A."/>
            <person name="Medigue C."/>
            <person name="Smalley N.E."/>
            <person name="Beck D."/>
            <person name="Bumgarner R."/>
            <person name="Vuilleumier S."/>
            <person name="Kalyuzhnaya M.G."/>
        </authorList>
    </citation>
    <scope>NUCLEOTIDE SEQUENCE [LARGE SCALE GENOMIC DNA]</scope>
    <source>
        <strain evidence="4">ATCC BAA-1314 / JCM 13912 / FAM5</strain>
    </source>
</reference>
<feature type="signal peptide" evidence="1">
    <location>
        <begin position="1"/>
        <end position="20"/>
    </location>
</feature>
<proteinExistence type="predicted"/>
<dbReference type="Proteomes" id="UP000005019">
    <property type="component" value="Unassembled WGS sequence"/>
</dbReference>
<dbReference type="InterPro" id="IPR013424">
    <property type="entry name" value="Ice-binding_C"/>
</dbReference>
<dbReference type="Pfam" id="PF07589">
    <property type="entry name" value="PEP-CTERM"/>
    <property type="match status" value="1"/>
</dbReference>
<dbReference type="AlphaFoldDB" id="F5RG42"/>
<dbReference type="STRING" id="1000565.METUNv1_03437"/>
<feature type="chain" id="PRO_5003331034" description="Ice-binding protein C-terminal domain-containing protein" evidence="1">
    <location>
        <begin position="21"/>
        <end position="217"/>
    </location>
</feature>
<feature type="domain" description="Ice-binding protein C-terminal" evidence="2">
    <location>
        <begin position="192"/>
        <end position="216"/>
    </location>
</feature>
<accession>F5RG42</accession>
<dbReference type="NCBIfam" id="TIGR02595">
    <property type="entry name" value="PEP_CTERM"/>
    <property type="match status" value="1"/>
</dbReference>
<keyword evidence="1" id="KW-0732">Signal</keyword>
<dbReference type="EMBL" id="AFHG01000057">
    <property type="protein sequence ID" value="EGK70530.1"/>
    <property type="molecule type" value="Genomic_DNA"/>
</dbReference>
<evidence type="ECO:0000259" key="2">
    <source>
        <dbReference type="Pfam" id="PF07589"/>
    </source>
</evidence>
<dbReference type="RefSeq" id="WP_008063859.1">
    <property type="nucleotide sequence ID" value="NZ_AFHG01000057.1"/>
</dbReference>
<gene>
    <name evidence="3" type="ORF">METUNv1_03437</name>
</gene>
<evidence type="ECO:0000256" key="1">
    <source>
        <dbReference type="SAM" id="SignalP"/>
    </source>
</evidence>
<organism evidence="3 4">
    <name type="scientific">Methyloversatilis universalis (strain ATCC BAA-1314 / DSM 25237 / JCM 13912 / CCUG 52030 / FAM5)</name>
    <dbReference type="NCBI Taxonomy" id="1000565"/>
    <lineage>
        <taxon>Bacteria</taxon>
        <taxon>Pseudomonadati</taxon>
        <taxon>Pseudomonadota</taxon>
        <taxon>Betaproteobacteria</taxon>
        <taxon>Nitrosomonadales</taxon>
        <taxon>Sterolibacteriaceae</taxon>
        <taxon>Methyloversatilis</taxon>
    </lineage>
</organism>
<comment type="caution">
    <text evidence="3">The sequence shown here is derived from an EMBL/GenBank/DDBJ whole genome shotgun (WGS) entry which is preliminary data.</text>
</comment>
<evidence type="ECO:0000313" key="3">
    <source>
        <dbReference type="EMBL" id="EGK70530.1"/>
    </source>
</evidence>
<dbReference type="eggNOG" id="ENOG503331K">
    <property type="taxonomic scope" value="Bacteria"/>
</dbReference>
<keyword evidence="4" id="KW-1185">Reference proteome</keyword>